<gene>
    <name evidence="2" type="ORF">GLOINDRAFT_94609</name>
</gene>
<feature type="region of interest" description="Disordered" evidence="1">
    <location>
        <begin position="358"/>
        <end position="407"/>
    </location>
</feature>
<organism evidence="2">
    <name type="scientific">Rhizophagus irregularis (strain DAOM 181602 / DAOM 197198 / MUCL 43194)</name>
    <name type="common">Arbuscular mycorrhizal fungus</name>
    <name type="synonym">Glomus intraradices</name>
    <dbReference type="NCBI Taxonomy" id="747089"/>
    <lineage>
        <taxon>Eukaryota</taxon>
        <taxon>Fungi</taxon>
        <taxon>Fungi incertae sedis</taxon>
        <taxon>Mucoromycota</taxon>
        <taxon>Glomeromycotina</taxon>
        <taxon>Glomeromycetes</taxon>
        <taxon>Glomerales</taxon>
        <taxon>Glomeraceae</taxon>
        <taxon>Rhizophagus</taxon>
    </lineage>
</organism>
<evidence type="ECO:0000313" key="2">
    <source>
        <dbReference type="EMBL" id="ESA16117.1"/>
    </source>
</evidence>
<feature type="compositionally biased region" description="Acidic residues" evidence="1">
    <location>
        <begin position="395"/>
        <end position="407"/>
    </location>
</feature>
<reference evidence="2" key="1">
    <citation type="submission" date="2013-07" db="EMBL/GenBank/DDBJ databases">
        <title>The genome of an arbuscular mycorrhizal fungus provides insights into the evolution of the oldest plant symbiosis.</title>
        <authorList>
            <consortium name="DOE Joint Genome Institute"/>
            <person name="Tisserant E."/>
            <person name="Malbreil M."/>
            <person name="Kuo A."/>
            <person name="Kohler A."/>
            <person name="Symeonidi A."/>
            <person name="Balestrini R."/>
            <person name="Charron P."/>
            <person name="Duensing N."/>
            <person name="Frei-dit-Frey N."/>
            <person name="Gianinazzi-Pearson V."/>
            <person name="Gilbert B."/>
            <person name="Handa Y."/>
            <person name="Hijri M."/>
            <person name="Kaul R."/>
            <person name="Kawaguchi M."/>
            <person name="Krajinski F."/>
            <person name="Lammers P."/>
            <person name="Lapierre D."/>
            <person name="Masclaux F.G."/>
            <person name="Murat C."/>
            <person name="Morin E."/>
            <person name="Ndikumana S."/>
            <person name="Pagni M."/>
            <person name="Petitpierre D."/>
            <person name="Requena N."/>
            <person name="Rosikiewicz P."/>
            <person name="Riley R."/>
            <person name="Saito K."/>
            <person name="San Clemente H."/>
            <person name="Shapiro H."/>
            <person name="van Tuinen D."/>
            <person name="Becard G."/>
            <person name="Bonfante P."/>
            <person name="Paszkowski U."/>
            <person name="Shachar-Hill Y."/>
            <person name="Young J.P."/>
            <person name="Sanders I.R."/>
            <person name="Henrissat B."/>
            <person name="Rensing S.A."/>
            <person name="Grigoriev I.V."/>
            <person name="Corradi N."/>
            <person name="Roux C."/>
            <person name="Martin F."/>
        </authorList>
    </citation>
    <scope>NUCLEOTIDE SEQUENCE</scope>
    <source>
        <strain evidence="2">DAOM 197198</strain>
    </source>
</reference>
<sequence length="407" mass="47871">KKLLEFGIKTKRMMFELGISTLNITEKEIMMENNELGVLKVILSNNDAIKENEDDDVSKDDDTSSKLSINLDNKKRPFLTEQNVKMAKILYVLLANIEKLSDHPPMMNPFEIEKQETYIQLLLSKLLEKNTKEEFESEIENNKIFLKIEYTNENEDEIDESDVISEVELLKLGESSFSQIKEETIKTLVSQLVIVYDKVLQQHIDVEMKRRKSFRDYINFLSIYRKIEIYCNLYKIRIKGQTIKNQVSNKIVEYSQQKIQHNDLKIIIKAAKRIERLTNLSNGDWRVIDMVPNLDINFFRSTSISVIAFECWLKIVETNQILSEEDCHKIYLKKKDDDNKLRKDNIKKVYQLVNNDDELNNDDEFSGNIQDDSSNSPRYYPDDVELEDSPRYYPDVDDPMDEDVNDI</sequence>
<name>U9U8W0_RHIID</name>
<feature type="compositionally biased region" description="Polar residues" evidence="1">
    <location>
        <begin position="367"/>
        <end position="377"/>
    </location>
</feature>
<protein>
    <submittedName>
        <fullName evidence="2">Uncharacterized protein</fullName>
    </submittedName>
</protein>
<evidence type="ECO:0000256" key="1">
    <source>
        <dbReference type="SAM" id="MobiDB-lite"/>
    </source>
</evidence>
<feature type="non-terminal residue" evidence="2">
    <location>
        <position position="1"/>
    </location>
</feature>
<dbReference type="HOGENOM" id="CLU_677177_0_0_1"/>
<dbReference type="EMBL" id="KI281311">
    <property type="protein sequence ID" value="ESA16117.1"/>
    <property type="molecule type" value="Genomic_DNA"/>
</dbReference>
<proteinExistence type="predicted"/>
<dbReference type="AlphaFoldDB" id="U9U8W0"/>
<dbReference type="VEuPathDB" id="FungiDB:RhiirFUN_000169"/>
<accession>U9U8W0</accession>